<accession>A0ABU1IX63</accession>
<organism evidence="3 4">
    <name type="scientific">Paenibacillus hunanensis</name>
    <dbReference type="NCBI Taxonomy" id="539262"/>
    <lineage>
        <taxon>Bacteria</taxon>
        <taxon>Bacillati</taxon>
        <taxon>Bacillota</taxon>
        <taxon>Bacilli</taxon>
        <taxon>Bacillales</taxon>
        <taxon>Paenibacillaceae</taxon>
        <taxon>Paenibacillus</taxon>
    </lineage>
</organism>
<feature type="compositionally biased region" description="Polar residues" evidence="1">
    <location>
        <begin position="254"/>
        <end position="287"/>
    </location>
</feature>
<feature type="region of interest" description="Disordered" evidence="1">
    <location>
        <begin position="206"/>
        <end position="287"/>
    </location>
</feature>
<reference evidence="3 4" key="1">
    <citation type="submission" date="2023-07" db="EMBL/GenBank/DDBJ databases">
        <title>Genomic Encyclopedia of Type Strains, Phase IV (KMG-IV): sequencing the most valuable type-strain genomes for metagenomic binning, comparative biology and taxonomic classification.</title>
        <authorList>
            <person name="Goeker M."/>
        </authorList>
    </citation>
    <scope>NUCLEOTIDE SEQUENCE [LARGE SCALE GENOMIC DNA]</scope>
    <source>
        <strain evidence="3 4">DSM 22170</strain>
    </source>
</reference>
<proteinExistence type="predicted"/>
<keyword evidence="4" id="KW-1185">Reference proteome</keyword>
<feature type="compositionally biased region" description="Low complexity" evidence="1">
    <location>
        <begin position="206"/>
        <end position="232"/>
    </location>
</feature>
<feature type="domain" description="SAF" evidence="2">
    <location>
        <begin position="41"/>
        <end position="103"/>
    </location>
</feature>
<dbReference type="SMART" id="SM00858">
    <property type="entry name" value="SAF"/>
    <property type="match status" value="1"/>
</dbReference>
<dbReference type="Pfam" id="PF08666">
    <property type="entry name" value="SAF"/>
    <property type="match status" value="1"/>
</dbReference>
<dbReference type="EMBL" id="JAVDQH010000005">
    <property type="protein sequence ID" value="MDR6243843.1"/>
    <property type="molecule type" value="Genomic_DNA"/>
</dbReference>
<dbReference type="InterPro" id="IPR013974">
    <property type="entry name" value="SAF"/>
</dbReference>
<dbReference type="CDD" id="cd11614">
    <property type="entry name" value="SAF_CpaB_FlgA_like"/>
    <property type="match status" value="1"/>
</dbReference>
<evidence type="ECO:0000256" key="1">
    <source>
        <dbReference type="SAM" id="MobiDB-lite"/>
    </source>
</evidence>
<sequence>MFESKKRAFVFMLLAIVLGAVAVILFSTYMQETRASLGEFVTVQVAAEDIPAGTVIQPSLLTDQEVPRKYILDSLITSPQQLENKISVVPITKGSVITTSVLRNNTFVKGDYRQVMLRAPMAVFDEQIDAYDKVDILYSYDSNANDSKGNKGDKRVTDVLLKNVTVNSVQKTGNDITAIGVLVKLSDSKSVIWALNYAKEVRLLKSGSSKDVGSDSAATTGDGAATNSATSSIGSRATGNTSSTDAAKDKAPASQGSTTNPSSANAAKSNQEQNANGSQAPAASGSK</sequence>
<dbReference type="RefSeq" id="WP_188777028.1">
    <property type="nucleotide sequence ID" value="NZ_BMMB01000008.1"/>
</dbReference>
<evidence type="ECO:0000313" key="3">
    <source>
        <dbReference type="EMBL" id="MDR6243843.1"/>
    </source>
</evidence>
<gene>
    <name evidence="3" type="ORF">JOC58_001736</name>
</gene>
<evidence type="ECO:0000259" key="2">
    <source>
        <dbReference type="SMART" id="SM00858"/>
    </source>
</evidence>
<feature type="compositionally biased region" description="Polar residues" evidence="1">
    <location>
        <begin position="233"/>
        <end position="245"/>
    </location>
</feature>
<comment type="caution">
    <text evidence="3">The sequence shown here is derived from an EMBL/GenBank/DDBJ whole genome shotgun (WGS) entry which is preliminary data.</text>
</comment>
<name>A0ABU1IX63_9BACL</name>
<dbReference type="Proteomes" id="UP001185028">
    <property type="component" value="Unassembled WGS sequence"/>
</dbReference>
<protein>
    <submittedName>
        <fullName evidence="3">Pilus assembly protein CpaB</fullName>
    </submittedName>
</protein>
<evidence type="ECO:0000313" key="4">
    <source>
        <dbReference type="Proteomes" id="UP001185028"/>
    </source>
</evidence>